<keyword evidence="2" id="KW-1185">Reference proteome</keyword>
<evidence type="ECO:0000313" key="1">
    <source>
        <dbReference type="EMBL" id="QUC66167.1"/>
    </source>
</evidence>
<protein>
    <submittedName>
        <fullName evidence="1">Redoxin domain-containing protein</fullName>
    </submittedName>
</protein>
<proteinExistence type="predicted"/>
<evidence type="ECO:0000313" key="2">
    <source>
        <dbReference type="Proteomes" id="UP000682782"/>
    </source>
</evidence>
<gene>
    <name evidence="1" type="ORF">JYE49_09825</name>
</gene>
<reference evidence="1" key="1">
    <citation type="submission" date="2021-01" db="EMBL/GenBank/DDBJ databases">
        <title>Complete genome sequence of Clostridiales bacterium R-7.</title>
        <authorList>
            <person name="Mahoney-Kurpe S.C."/>
            <person name="Palevich N."/>
            <person name="Koike S."/>
            <person name="Moon C.D."/>
            <person name="Attwood G.T."/>
        </authorList>
    </citation>
    <scope>NUCLEOTIDE SEQUENCE</scope>
    <source>
        <strain evidence="1">R-7</strain>
    </source>
</reference>
<dbReference type="Proteomes" id="UP000682782">
    <property type="component" value="Chromosome"/>
</dbReference>
<sequence>MDKKNVWQAFRPSKRRLVQLYAALLHNAYLRGFIEGKIYEGKAKALCVPGLNCYSCPGAAGACPLGSIQNALAATGHRAGWYVLGMIMLFGVVLGRTICGWLCPMGLIQELLHKIPVPKIRKSKVTRALSWLKYGILAVFVIAVPLYFGLAKDLPLPAFCKYICPAGTLEGAGGHLVNPANASMYEMLGLIFTRKWVIMLALGLACVFCYRSFCRFLCPLGAIYGLFNRFSIVGVKTDADRCNGCGACVRHCEMDVKHVGDHECIQCGKCIDVCSQGAISLKAGKITLKGPETGAEKKPAKSRKTLFRAIAIAVLCLVLVWFNFLDPSIRQKESTPAESTAAVGYEVGEQLADFTLACYDGSEFHLADTRGKVVFINRWATWCTPCIAELPYFNDLYEAHRDDIAMIVIHPEMTVEDPAEYLAQFGYSMPCATDEAGDPVKEIVGGTATLPQTIVLNRRGEVICNSVSSVTPEKLEALYQEAAK</sequence>
<dbReference type="EMBL" id="CP068393">
    <property type="protein sequence ID" value="QUC66167.1"/>
    <property type="molecule type" value="Genomic_DNA"/>
</dbReference>
<accession>A0AC61MVC1</accession>
<name>A0AC61MVC1_9FIRM</name>
<organism evidence="1 2">
    <name type="scientific">Aristaeella hokkaidonensis</name>
    <dbReference type="NCBI Taxonomy" id="3046382"/>
    <lineage>
        <taxon>Bacteria</taxon>
        <taxon>Bacillati</taxon>
        <taxon>Bacillota</taxon>
        <taxon>Clostridia</taxon>
        <taxon>Eubacteriales</taxon>
        <taxon>Aristaeellaceae</taxon>
        <taxon>Aristaeella</taxon>
    </lineage>
</organism>